<evidence type="ECO:0000313" key="1">
    <source>
        <dbReference type="Proteomes" id="UP000000437"/>
    </source>
</evidence>
<dbReference type="Proteomes" id="UP000000437">
    <property type="component" value="Chromosome 7"/>
</dbReference>
<name>A0AC58G2D4_DANRE</name>
<evidence type="ECO:0000313" key="2">
    <source>
        <dbReference type="RefSeq" id="XP_073763909.1"/>
    </source>
</evidence>
<protein>
    <submittedName>
        <fullName evidence="2">Butyrophilin subfamily 1 member A1-like</fullName>
    </submittedName>
</protein>
<organism evidence="1 2">
    <name type="scientific">Danio rerio</name>
    <name type="common">Zebrafish</name>
    <name type="synonym">Brachydanio rerio</name>
    <dbReference type="NCBI Taxonomy" id="7955"/>
    <lineage>
        <taxon>Eukaryota</taxon>
        <taxon>Metazoa</taxon>
        <taxon>Chordata</taxon>
        <taxon>Craniata</taxon>
        <taxon>Vertebrata</taxon>
        <taxon>Euteleostomi</taxon>
        <taxon>Actinopterygii</taxon>
        <taxon>Neopterygii</taxon>
        <taxon>Teleostei</taxon>
        <taxon>Ostariophysi</taxon>
        <taxon>Cypriniformes</taxon>
        <taxon>Danionidae</taxon>
        <taxon>Danioninae</taxon>
        <taxon>Danio</taxon>
    </lineage>
</organism>
<accession>A0AC58G2D4</accession>
<sequence>MRSIIVLLLLNLLTDCSVSITVKVPPGFVVAHVGSTVILPCWISPAQNAEAMEIRWYRQKQFKTPVLLYEHGRIQDKQEESFRNRSSLTPRSDHSGGLKGGDVSLQLEKITIQDEGPFHCYVSGHSAYDSAELELKVTAPGSAPVLFPRALDDGRLNVSCSSSGWYPEPNITWTSDQGKTLRPAGVSLHRAADGLFSVHSWTTVSPSDAQLVSCSVSTTTGESKEGNMDIQGFISSDPWKPLFITFTLLFCALLGVAGLILYKYRGKLTDCENGPVEERKGYTGVQMSDNAYENASVDINIEDLRKHAEQITIDRENISPDLKITNDCKCVRDSPDYHHTAEGFPYQLCAFGAQRYTSGRHYWEVELTRENTPAKNYWLIGVVKHGNHCGKDRSALTPSRGYWFLCSDGKNGFYTNTDSPITLSISPRPERLGVLLDYDEGLLEFYSVKESKHLLTMRTRFSGSIVPLFNPGVGDKSPLKIVDCPVTVESPVELTVSLLYNWNTDA</sequence>
<keyword evidence="1" id="KW-1185">Reference proteome</keyword>
<proteinExistence type="predicted"/>
<dbReference type="RefSeq" id="XP_073763909.1">
    <property type="nucleotide sequence ID" value="XM_073907808.1"/>
</dbReference>
<reference evidence="2" key="1">
    <citation type="submission" date="2025-08" db="UniProtKB">
        <authorList>
            <consortium name="RefSeq"/>
        </authorList>
    </citation>
    <scope>IDENTIFICATION</scope>
    <source>
        <strain evidence="2">Tuebingen</strain>
        <tissue evidence="2">Fibroblasts and whole tissue</tissue>
    </source>
</reference>
<gene>
    <name evidence="2" type="primary">LOC137487203</name>
</gene>